<comment type="caution">
    <text evidence="4">The sequence shown here is derived from an EMBL/GenBank/DDBJ whole genome shotgun (WGS) entry which is preliminary data.</text>
</comment>
<reference evidence="4" key="2">
    <citation type="journal article" name="Front. Microbiol.">
        <title>Degradative Capacity of Two Strains of Rhodonia placenta: From Phenotype to Genotype.</title>
        <authorList>
            <person name="Kolle M."/>
            <person name="Horta M.A.C."/>
            <person name="Nowrousian M."/>
            <person name="Ohm R.A."/>
            <person name="Benz J.P."/>
            <person name="Pilgard A."/>
        </authorList>
    </citation>
    <scope>NUCLEOTIDE SEQUENCE</scope>
    <source>
        <strain evidence="4">FPRL280</strain>
    </source>
</reference>
<dbReference type="EMBL" id="JADOXO010000113">
    <property type="protein sequence ID" value="KAF9813057.1"/>
    <property type="molecule type" value="Genomic_DNA"/>
</dbReference>
<evidence type="ECO:0000256" key="3">
    <source>
        <dbReference type="SAM" id="Phobius"/>
    </source>
</evidence>
<dbReference type="PANTHER" id="PTHR40465">
    <property type="entry name" value="CHROMOSOME 1, WHOLE GENOME SHOTGUN SEQUENCE"/>
    <property type="match status" value="1"/>
</dbReference>
<proteinExistence type="predicted"/>
<feature type="region of interest" description="Disordered" evidence="2">
    <location>
        <begin position="500"/>
        <end position="522"/>
    </location>
</feature>
<dbReference type="AlphaFoldDB" id="A0A8H7P1K6"/>
<accession>A0A8H7P1K6</accession>
<protein>
    <submittedName>
        <fullName evidence="4">Uncharacterized protein</fullName>
    </submittedName>
</protein>
<feature type="transmembrane region" description="Helical" evidence="3">
    <location>
        <begin position="12"/>
        <end position="32"/>
    </location>
</feature>
<sequence length="751" mass="85162">MCARSSHRWAQYQLLGLCLNWALFATVNIQAYRYHESFPSDPLRFKFLVCGVLLHEWIQTGFITANSMEMFVYGYGDPSSLIRFHSGWFSVTIMSGMISVMVQTFFAWRVYKFSMSRLWGGSIVLRCRLCLWGYGEAPGFGSYVSNRRPQQRSTGFAAHIQGKLLTVSAVWLTGSSAVDIIIAISMTTLLRETMVYSTITAAMIRSYAITFLTNLNSRVRFRKRMERDLVVDLFPMSLKFASVSAALSDEPYSEPMQHPDESMALLGGSTPSTIKTGQVIREQPQPKTAQMERTAMEPWPTTVMHDLLVMQGSEIARLRAKLETSELSLNERIYKSDNQRLKEEYFRLQLNGLQEELRDSKSVQNVLKARVKDLEVEKAEREAVNAQKGLITALTDQLGLLNEKHENDRLQEKLYEVEAKLAENDEHKTEQLSRALLKETEYIKRIELLEASCEALRQENEMERSIIRIRTELDELRSHKVGTQGKNVINTESLTRIENLSSDSLQGKGKQTREEEWTGTPSSGFELSEVQLLYRPRLGRIADIFHCDMEAIVRSQGITDVLGSRPYIPDIRTDGKNLAAVSPRSEGSLENLNDLTHSTESKNIRITVESQGNFVWTSCPEAGYFVFAEKYMGSDNDFTPFKHKAIRQNQAAGRVELFFGPNPMHTYYAGSYVIEHSESLDVGAFKMLPEPVKNALTKASACGKQSKLDQAQTMYLSGELKALKYTTRRTGYRAEFDAFLNASQAGPEEKE</sequence>
<gene>
    <name evidence="4" type="ORF">IEO21_05793</name>
</gene>
<feature type="coiled-coil region" evidence="1">
    <location>
        <begin position="400"/>
        <end position="466"/>
    </location>
</feature>
<keyword evidence="1" id="KW-0175">Coiled coil</keyword>
<organism evidence="4 5">
    <name type="scientific">Rhodonia placenta</name>
    <dbReference type="NCBI Taxonomy" id="104341"/>
    <lineage>
        <taxon>Eukaryota</taxon>
        <taxon>Fungi</taxon>
        <taxon>Dikarya</taxon>
        <taxon>Basidiomycota</taxon>
        <taxon>Agaricomycotina</taxon>
        <taxon>Agaricomycetes</taxon>
        <taxon>Polyporales</taxon>
        <taxon>Adustoporiaceae</taxon>
        <taxon>Rhodonia</taxon>
    </lineage>
</organism>
<dbReference type="PANTHER" id="PTHR40465:SF1">
    <property type="entry name" value="DUF6534 DOMAIN-CONTAINING PROTEIN"/>
    <property type="match status" value="1"/>
</dbReference>
<evidence type="ECO:0000313" key="5">
    <source>
        <dbReference type="Proteomes" id="UP000639403"/>
    </source>
</evidence>
<keyword evidence="3" id="KW-1133">Transmembrane helix</keyword>
<reference evidence="4" key="1">
    <citation type="submission" date="2020-11" db="EMBL/GenBank/DDBJ databases">
        <authorList>
            <person name="Koelle M."/>
            <person name="Horta M.A.C."/>
            <person name="Nowrousian M."/>
            <person name="Ohm R.A."/>
            <person name="Benz P."/>
            <person name="Pilgard A."/>
        </authorList>
    </citation>
    <scope>NUCLEOTIDE SEQUENCE</scope>
    <source>
        <strain evidence="4">FPRL280</strain>
    </source>
</reference>
<keyword evidence="3" id="KW-0472">Membrane</keyword>
<name>A0A8H7P1K6_9APHY</name>
<evidence type="ECO:0000313" key="4">
    <source>
        <dbReference type="EMBL" id="KAF9813057.1"/>
    </source>
</evidence>
<feature type="transmembrane region" description="Helical" evidence="3">
    <location>
        <begin position="87"/>
        <end position="108"/>
    </location>
</feature>
<evidence type="ECO:0000256" key="2">
    <source>
        <dbReference type="SAM" id="MobiDB-lite"/>
    </source>
</evidence>
<dbReference type="Proteomes" id="UP000639403">
    <property type="component" value="Unassembled WGS sequence"/>
</dbReference>
<keyword evidence="3" id="KW-0812">Transmembrane</keyword>
<evidence type="ECO:0000256" key="1">
    <source>
        <dbReference type="SAM" id="Coils"/>
    </source>
</evidence>
<feature type="transmembrane region" description="Helical" evidence="3">
    <location>
        <begin position="169"/>
        <end position="189"/>
    </location>
</feature>